<dbReference type="Proteomes" id="UP000565572">
    <property type="component" value="Unassembled WGS sequence"/>
</dbReference>
<sequence length="68" mass="7218">MQAVPGDELVAASDDTSRTRNAEILEVRGADGQPPYRVRWRDTGLMALVTPVAGSVVLASGHDGENQL</sequence>
<name>A0A7W5JVS9_9ACTN</name>
<organism evidence="2 3">
    <name type="scientific">Microlunatus antarcticus</name>
    <dbReference type="NCBI Taxonomy" id="53388"/>
    <lineage>
        <taxon>Bacteria</taxon>
        <taxon>Bacillati</taxon>
        <taxon>Actinomycetota</taxon>
        <taxon>Actinomycetes</taxon>
        <taxon>Propionibacteriales</taxon>
        <taxon>Propionibacteriaceae</taxon>
        <taxon>Microlunatus</taxon>
    </lineage>
</organism>
<dbReference type="RefSeq" id="WP_183338342.1">
    <property type="nucleotide sequence ID" value="NZ_JACHZG010000001.1"/>
</dbReference>
<comment type="caution">
    <text evidence="2">The sequence shown here is derived from an EMBL/GenBank/DDBJ whole genome shotgun (WGS) entry which is preliminary data.</text>
</comment>
<evidence type="ECO:0000259" key="1">
    <source>
        <dbReference type="Pfam" id="PF08940"/>
    </source>
</evidence>
<dbReference type="Gene3D" id="2.30.30.440">
    <property type="entry name" value="Domain of unknown function DUF1918"/>
    <property type="match status" value="1"/>
</dbReference>
<keyword evidence="3" id="KW-1185">Reference proteome</keyword>
<dbReference type="SUPFAM" id="SSF50118">
    <property type="entry name" value="Cell growth inhibitor/plasmid maintenance toxic component"/>
    <property type="match status" value="1"/>
</dbReference>
<protein>
    <recommendedName>
        <fullName evidence="1">DUF1918 domain-containing protein</fullName>
    </recommendedName>
</protein>
<evidence type="ECO:0000313" key="3">
    <source>
        <dbReference type="Proteomes" id="UP000565572"/>
    </source>
</evidence>
<accession>A0A7W5JVS9</accession>
<proteinExistence type="predicted"/>
<dbReference type="Pfam" id="PF08940">
    <property type="entry name" value="DUF1918"/>
    <property type="match status" value="1"/>
</dbReference>
<dbReference type="AlphaFoldDB" id="A0A7W5JVS9"/>
<dbReference type="InterPro" id="IPR015035">
    <property type="entry name" value="DUF1918"/>
</dbReference>
<gene>
    <name evidence="2" type="ORF">FHX39_002185</name>
</gene>
<dbReference type="EMBL" id="JACHZG010000001">
    <property type="protein sequence ID" value="MBB3327241.1"/>
    <property type="molecule type" value="Genomic_DNA"/>
</dbReference>
<reference evidence="2 3" key="1">
    <citation type="submission" date="2020-08" db="EMBL/GenBank/DDBJ databases">
        <title>Sequencing the genomes of 1000 actinobacteria strains.</title>
        <authorList>
            <person name="Klenk H.-P."/>
        </authorList>
    </citation>
    <scope>NUCLEOTIDE SEQUENCE [LARGE SCALE GENOMIC DNA]</scope>
    <source>
        <strain evidence="2 3">DSM 11053</strain>
    </source>
</reference>
<feature type="domain" description="DUF1918" evidence="1">
    <location>
        <begin position="1"/>
        <end position="57"/>
    </location>
</feature>
<evidence type="ECO:0000313" key="2">
    <source>
        <dbReference type="EMBL" id="MBB3327241.1"/>
    </source>
</evidence>